<proteinExistence type="predicted"/>
<feature type="compositionally biased region" description="Basic and acidic residues" evidence="1">
    <location>
        <begin position="8"/>
        <end position="18"/>
    </location>
</feature>
<keyword evidence="3" id="KW-1185">Reference proteome</keyword>
<dbReference type="Proteomes" id="UP000622552">
    <property type="component" value="Unassembled WGS sequence"/>
</dbReference>
<comment type="caution">
    <text evidence="2">The sequence shown here is derived from an EMBL/GenBank/DDBJ whole genome shotgun (WGS) entry which is preliminary data.</text>
</comment>
<organism evidence="2 3">
    <name type="scientific">Longispora fulva</name>
    <dbReference type="NCBI Taxonomy" id="619741"/>
    <lineage>
        <taxon>Bacteria</taxon>
        <taxon>Bacillati</taxon>
        <taxon>Actinomycetota</taxon>
        <taxon>Actinomycetes</taxon>
        <taxon>Micromonosporales</taxon>
        <taxon>Micromonosporaceae</taxon>
        <taxon>Longispora</taxon>
    </lineage>
</organism>
<dbReference type="EMBL" id="JADOUF010000001">
    <property type="protein sequence ID" value="MBG6138148.1"/>
    <property type="molecule type" value="Genomic_DNA"/>
</dbReference>
<reference evidence="2" key="1">
    <citation type="submission" date="2020-11" db="EMBL/GenBank/DDBJ databases">
        <title>Sequencing the genomes of 1000 actinobacteria strains.</title>
        <authorList>
            <person name="Klenk H.-P."/>
        </authorList>
    </citation>
    <scope>NUCLEOTIDE SEQUENCE</scope>
    <source>
        <strain evidence="2">DSM 45356</strain>
    </source>
</reference>
<evidence type="ECO:0000313" key="3">
    <source>
        <dbReference type="Proteomes" id="UP000622552"/>
    </source>
</evidence>
<evidence type="ECO:0000256" key="1">
    <source>
        <dbReference type="SAM" id="MobiDB-lite"/>
    </source>
</evidence>
<accession>A0A8J7GTM1</accession>
<name>A0A8J7GTM1_9ACTN</name>
<feature type="region of interest" description="Disordered" evidence="1">
    <location>
        <begin position="1"/>
        <end position="30"/>
    </location>
</feature>
<dbReference type="AlphaFoldDB" id="A0A8J7GTM1"/>
<protein>
    <submittedName>
        <fullName evidence="2">Uncharacterized protein</fullName>
    </submittedName>
</protein>
<evidence type="ECO:0000313" key="2">
    <source>
        <dbReference type="EMBL" id="MBG6138148.1"/>
    </source>
</evidence>
<gene>
    <name evidence="2" type="ORF">IW245_004342</name>
</gene>
<feature type="compositionally biased region" description="Polar residues" evidence="1">
    <location>
        <begin position="21"/>
        <end position="30"/>
    </location>
</feature>
<sequence length="30" mass="3510">MTRKHTPRPQDTEAREAARQALQTSMDVRQ</sequence>